<name>A0ABT9IU32_9BACL</name>
<evidence type="ECO:0000256" key="3">
    <source>
        <dbReference type="ARBA" id="ARBA00023163"/>
    </source>
</evidence>
<dbReference type="Gene3D" id="3.40.50.2300">
    <property type="match status" value="2"/>
</dbReference>
<keyword evidence="1" id="KW-0805">Transcription regulation</keyword>
<dbReference type="EMBL" id="JAVAMP010000001">
    <property type="protein sequence ID" value="MDP5272612.1"/>
    <property type="molecule type" value="Genomic_DNA"/>
</dbReference>
<dbReference type="Pfam" id="PF00356">
    <property type="entry name" value="LacI"/>
    <property type="match status" value="1"/>
</dbReference>
<sequence>MSVTIKDVAKEAGVSFSTVSKALRNSPLVTEKTKRKILNVAKEMGYQPNNLARSLVSKKMWTIGVVWPSVERVTLSALITQINTKLEEYSYTTLLSINKVDSAIEAFNRIHVDAILVFDDLEGTFIRTAPISNIPLLYYGISDHQIYPTVDANRGKAISLAVDHLVHLGHEHITYIGDVSTKDPLQEQKVEAFIKTMNSLGKTVEDHMLIRTSDMDLYSGYSSAKEVLQNESRRPTAVICGSYDITRGLLRAVNELHLKIPSDISIISYDHIPQMAELDVPITAVGVPLETIADHITKQLLLLSEKKEISNVVSLDPELIIRTSTANNR</sequence>
<evidence type="ECO:0000256" key="2">
    <source>
        <dbReference type="ARBA" id="ARBA00023125"/>
    </source>
</evidence>
<protein>
    <submittedName>
        <fullName evidence="5">LacI family DNA-binding transcriptional regulator</fullName>
    </submittedName>
</protein>
<dbReference type="CDD" id="cd01392">
    <property type="entry name" value="HTH_LacI"/>
    <property type="match status" value="1"/>
</dbReference>
<reference evidence="5 6" key="1">
    <citation type="submission" date="2023-08" db="EMBL/GenBank/DDBJ databases">
        <authorList>
            <person name="Park J.-S."/>
        </authorList>
    </citation>
    <scope>NUCLEOTIDE SEQUENCE [LARGE SCALE GENOMIC DNA]</scope>
    <source>
        <strain evidence="5 6">2205SS18-9</strain>
    </source>
</reference>
<dbReference type="Pfam" id="PF13377">
    <property type="entry name" value="Peripla_BP_3"/>
    <property type="match status" value="1"/>
</dbReference>
<dbReference type="SUPFAM" id="SSF53822">
    <property type="entry name" value="Periplasmic binding protein-like I"/>
    <property type="match status" value="1"/>
</dbReference>
<dbReference type="RefSeq" id="WP_305989926.1">
    <property type="nucleotide sequence ID" value="NZ_JAVAMP010000001.1"/>
</dbReference>
<dbReference type="InterPro" id="IPR046335">
    <property type="entry name" value="LacI/GalR-like_sensor"/>
</dbReference>
<keyword evidence="2 5" id="KW-0238">DNA-binding</keyword>
<dbReference type="SUPFAM" id="SSF47413">
    <property type="entry name" value="lambda repressor-like DNA-binding domains"/>
    <property type="match status" value="1"/>
</dbReference>
<dbReference type="PROSITE" id="PS50932">
    <property type="entry name" value="HTH_LACI_2"/>
    <property type="match status" value="1"/>
</dbReference>
<dbReference type="InterPro" id="IPR028082">
    <property type="entry name" value="Peripla_BP_I"/>
</dbReference>
<comment type="caution">
    <text evidence="5">The sequence shown here is derived from an EMBL/GenBank/DDBJ whole genome shotgun (WGS) entry which is preliminary data.</text>
</comment>
<keyword evidence="3" id="KW-0804">Transcription</keyword>
<evidence type="ECO:0000259" key="4">
    <source>
        <dbReference type="PROSITE" id="PS50932"/>
    </source>
</evidence>
<proteinExistence type="predicted"/>
<keyword evidence="6" id="KW-1185">Reference proteome</keyword>
<evidence type="ECO:0000313" key="5">
    <source>
        <dbReference type="EMBL" id="MDP5272612.1"/>
    </source>
</evidence>
<dbReference type="Proteomes" id="UP001231941">
    <property type="component" value="Unassembled WGS sequence"/>
</dbReference>
<evidence type="ECO:0000256" key="1">
    <source>
        <dbReference type="ARBA" id="ARBA00023015"/>
    </source>
</evidence>
<dbReference type="InterPro" id="IPR000843">
    <property type="entry name" value="HTH_LacI"/>
</dbReference>
<dbReference type="PANTHER" id="PTHR30146">
    <property type="entry name" value="LACI-RELATED TRANSCRIPTIONAL REPRESSOR"/>
    <property type="match status" value="1"/>
</dbReference>
<organism evidence="5 6">
    <name type="scientific">Chengkuizengella axinellae</name>
    <dbReference type="NCBI Taxonomy" id="3064388"/>
    <lineage>
        <taxon>Bacteria</taxon>
        <taxon>Bacillati</taxon>
        <taxon>Bacillota</taxon>
        <taxon>Bacilli</taxon>
        <taxon>Bacillales</taxon>
        <taxon>Paenibacillaceae</taxon>
        <taxon>Chengkuizengella</taxon>
    </lineage>
</organism>
<dbReference type="InterPro" id="IPR010982">
    <property type="entry name" value="Lambda_DNA-bd_dom_sf"/>
</dbReference>
<accession>A0ABT9IU32</accession>
<dbReference type="SMART" id="SM00354">
    <property type="entry name" value="HTH_LACI"/>
    <property type="match status" value="1"/>
</dbReference>
<dbReference type="PROSITE" id="PS00356">
    <property type="entry name" value="HTH_LACI_1"/>
    <property type="match status" value="1"/>
</dbReference>
<dbReference type="PANTHER" id="PTHR30146:SF109">
    <property type="entry name" value="HTH-TYPE TRANSCRIPTIONAL REGULATOR GALS"/>
    <property type="match status" value="1"/>
</dbReference>
<dbReference type="Gene3D" id="1.10.260.40">
    <property type="entry name" value="lambda repressor-like DNA-binding domains"/>
    <property type="match status" value="1"/>
</dbReference>
<feature type="domain" description="HTH lacI-type" evidence="4">
    <location>
        <begin position="3"/>
        <end position="57"/>
    </location>
</feature>
<dbReference type="GO" id="GO:0003677">
    <property type="term" value="F:DNA binding"/>
    <property type="evidence" value="ECO:0007669"/>
    <property type="project" value="UniProtKB-KW"/>
</dbReference>
<gene>
    <name evidence="5" type="ORF">Q5Y73_00675</name>
</gene>
<evidence type="ECO:0000313" key="6">
    <source>
        <dbReference type="Proteomes" id="UP001231941"/>
    </source>
</evidence>